<keyword evidence="7 8" id="KW-0479">Metal-binding</keyword>
<evidence type="ECO:0000256" key="3">
    <source>
        <dbReference type="ARBA" id="ARBA00022679"/>
    </source>
</evidence>
<comment type="subcellular location">
    <subcellularLocation>
        <location evidence="7">Cell membrane</location>
        <topology evidence="7">Multi-pass membrane protein</topology>
    </subcellularLocation>
    <subcellularLocation>
        <location evidence="1">Membrane</location>
        <topology evidence="1">Multi-pass membrane protein</topology>
    </subcellularLocation>
</comment>
<feature type="transmembrane region" description="Helical" evidence="7">
    <location>
        <begin position="248"/>
        <end position="269"/>
    </location>
</feature>
<protein>
    <recommendedName>
        <fullName evidence="7">Phospho-N-acetylmuramoyl-pentapeptide-transferase</fullName>
        <ecNumber evidence="7">2.7.8.13</ecNumber>
    </recommendedName>
    <alternativeName>
        <fullName evidence="7">UDP-MurNAc-pentapeptide phosphotransferase</fullName>
    </alternativeName>
</protein>
<comment type="similarity">
    <text evidence="2 7">Belongs to the glycosyltransferase 4 family. MraY subfamily.</text>
</comment>
<dbReference type="CDD" id="cd06852">
    <property type="entry name" value="GT_MraY"/>
    <property type="match status" value="1"/>
</dbReference>
<feature type="transmembrane region" description="Helical" evidence="7">
    <location>
        <begin position="166"/>
        <end position="187"/>
    </location>
</feature>
<organism evidence="9 10">
    <name type="scientific">Candidatus Gottesmanbacteria bacterium RIFCSPHIGHO2_01_FULL_40_15</name>
    <dbReference type="NCBI Taxonomy" id="1798376"/>
    <lineage>
        <taxon>Bacteria</taxon>
        <taxon>Candidatus Gottesmaniibacteriota</taxon>
    </lineage>
</organism>
<sequence>MGFILGILLLSFILNSLSIIPFINLLYRYKFRRQNQTTVDAWDKPTPIFDMYHRKKAGIPIGAGFLLILSTTLIFLFTFPVMYFFWIPFTSVYSNIQSELKILLTTFISFGLIGLFDDIKKIFFGKREKFFGLRLRHKLVLEIILSLLISYWLYSELKINIINVPFLGVIDMGVFFVLFSSFVIISFSNAFNITDGLDGLASGVLMISLIAFWVISSSILDTPLTLFIAIWLGGLLAFLYFNIYPARIFLGDVGALSFGATLAVIALILGKSFLLLIIGGVFVAEIFTSLIQLLSKKYTGKKIMKVAPLHLYLQHKGWHETTIVFRGWLATIALAVFGLWLAFIS</sequence>
<feature type="transmembrane region" description="Helical" evidence="7">
    <location>
        <begin position="199"/>
        <end position="216"/>
    </location>
</feature>
<feature type="transmembrane region" description="Helical" evidence="7">
    <location>
        <begin position="275"/>
        <end position="295"/>
    </location>
</feature>
<evidence type="ECO:0000256" key="1">
    <source>
        <dbReference type="ARBA" id="ARBA00004141"/>
    </source>
</evidence>
<dbReference type="Pfam" id="PF00953">
    <property type="entry name" value="Glycos_transf_4"/>
    <property type="match status" value="1"/>
</dbReference>
<reference evidence="9 10" key="1">
    <citation type="journal article" date="2016" name="Nat. Commun.">
        <title>Thousands of microbial genomes shed light on interconnected biogeochemical processes in an aquifer system.</title>
        <authorList>
            <person name="Anantharaman K."/>
            <person name="Brown C.T."/>
            <person name="Hug L.A."/>
            <person name="Sharon I."/>
            <person name="Castelle C.J."/>
            <person name="Probst A.J."/>
            <person name="Thomas B.C."/>
            <person name="Singh A."/>
            <person name="Wilkins M.J."/>
            <person name="Karaoz U."/>
            <person name="Brodie E.L."/>
            <person name="Williams K.H."/>
            <person name="Hubbard S.S."/>
            <person name="Banfield J.F."/>
        </authorList>
    </citation>
    <scope>NUCLEOTIDE SEQUENCE [LARGE SCALE GENOMIC DNA]</scope>
</reference>
<keyword evidence="7" id="KW-0133">Cell shape</keyword>
<evidence type="ECO:0000256" key="8">
    <source>
        <dbReference type="PIRSR" id="PIRSR600715-1"/>
    </source>
</evidence>
<keyword evidence="7" id="KW-0132">Cell division</keyword>
<dbReference type="GO" id="GO:0051992">
    <property type="term" value="F:UDP-N-acetylmuramoyl-L-alanyl-D-glutamyl-meso-2,6-diaminopimelyl-D-alanyl-D-alanine:undecaprenyl-phosphate transferase activity"/>
    <property type="evidence" value="ECO:0007669"/>
    <property type="project" value="RHEA"/>
</dbReference>
<keyword evidence="7" id="KW-0131">Cell cycle</keyword>
<dbReference type="GO" id="GO:0008360">
    <property type="term" value="P:regulation of cell shape"/>
    <property type="evidence" value="ECO:0007669"/>
    <property type="project" value="UniProtKB-KW"/>
</dbReference>
<keyword evidence="4 7" id="KW-0812">Transmembrane</keyword>
<keyword evidence="3 7" id="KW-0808">Transferase</keyword>
<dbReference type="InterPro" id="IPR003524">
    <property type="entry name" value="PNAcMuramoyl-5peptid_Trfase"/>
</dbReference>
<proteinExistence type="inferred from homology"/>
<comment type="pathway">
    <text evidence="7">Cell wall biogenesis; peptidoglycan biosynthesis.</text>
</comment>
<dbReference type="HAMAP" id="MF_00038">
    <property type="entry name" value="MraY"/>
    <property type="match status" value="1"/>
</dbReference>
<dbReference type="GO" id="GO:0046872">
    <property type="term" value="F:metal ion binding"/>
    <property type="evidence" value="ECO:0007669"/>
    <property type="project" value="UniProtKB-KW"/>
</dbReference>
<comment type="catalytic activity">
    <reaction evidence="7">
        <text>UDP-N-acetyl-alpha-D-muramoyl-L-alanyl-gamma-D-glutamyl-meso-2,6-diaminopimeloyl-D-alanyl-D-alanine + di-trans,octa-cis-undecaprenyl phosphate = di-trans,octa-cis-undecaprenyl diphospho-N-acetyl-alpha-D-muramoyl-L-alanyl-D-glutamyl-meso-2,6-diaminopimeloyl-D-alanyl-D-alanine + UMP</text>
        <dbReference type="Rhea" id="RHEA:28386"/>
        <dbReference type="ChEBI" id="CHEBI:57865"/>
        <dbReference type="ChEBI" id="CHEBI:60392"/>
        <dbReference type="ChEBI" id="CHEBI:61386"/>
        <dbReference type="ChEBI" id="CHEBI:61387"/>
        <dbReference type="EC" id="2.7.8.13"/>
    </reaction>
</comment>
<dbReference type="EMBL" id="MFJF01000015">
    <property type="protein sequence ID" value="OGG06517.1"/>
    <property type="molecule type" value="Genomic_DNA"/>
</dbReference>
<dbReference type="EC" id="2.7.8.13" evidence="7"/>
<keyword evidence="7" id="KW-0961">Cell wall biogenesis/degradation</keyword>
<evidence type="ECO:0000256" key="2">
    <source>
        <dbReference type="ARBA" id="ARBA00005583"/>
    </source>
</evidence>
<evidence type="ECO:0000256" key="4">
    <source>
        <dbReference type="ARBA" id="ARBA00022692"/>
    </source>
</evidence>
<evidence type="ECO:0000256" key="5">
    <source>
        <dbReference type="ARBA" id="ARBA00022989"/>
    </source>
</evidence>
<comment type="caution">
    <text evidence="9">The sequence shown here is derived from an EMBL/GenBank/DDBJ whole genome shotgun (WGS) entry which is preliminary data.</text>
</comment>
<feature type="transmembrane region" description="Helical" evidence="7">
    <location>
        <begin position="98"/>
        <end position="116"/>
    </location>
</feature>
<keyword evidence="6 7" id="KW-0472">Membrane</keyword>
<feature type="binding site" evidence="8">
    <location>
        <position position="192"/>
    </location>
    <ligand>
        <name>Mg(2+)</name>
        <dbReference type="ChEBI" id="CHEBI:18420"/>
    </ligand>
</feature>
<evidence type="ECO:0000256" key="6">
    <source>
        <dbReference type="ARBA" id="ARBA00023136"/>
    </source>
</evidence>
<feature type="binding site" evidence="8">
    <location>
        <position position="252"/>
    </location>
    <ligand>
        <name>Mg(2+)</name>
        <dbReference type="ChEBI" id="CHEBI:18420"/>
    </ligand>
</feature>
<dbReference type="GO" id="GO:0008963">
    <property type="term" value="F:phospho-N-acetylmuramoyl-pentapeptide-transferase activity"/>
    <property type="evidence" value="ECO:0007669"/>
    <property type="project" value="UniProtKB-UniRule"/>
</dbReference>
<dbReference type="GO" id="GO:0051301">
    <property type="term" value="P:cell division"/>
    <property type="evidence" value="ECO:0007669"/>
    <property type="project" value="UniProtKB-KW"/>
</dbReference>
<accession>A0A1F5Z2X2</accession>
<dbReference type="GO" id="GO:0005886">
    <property type="term" value="C:plasma membrane"/>
    <property type="evidence" value="ECO:0007669"/>
    <property type="project" value="UniProtKB-SubCell"/>
</dbReference>
<evidence type="ECO:0000313" key="9">
    <source>
        <dbReference type="EMBL" id="OGG06517.1"/>
    </source>
</evidence>
<evidence type="ECO:0000256" key="7">
    <source>
        <dbReference type="HAMAP-Rule" id="MF_00038"/>
    </source>
</evidence>
<comment type="function">
    <text evidence="7">Catalyzes the initial step of the lipid cycle reactions in the biosynthesis of the cell wall peptidoglycan: transfers peptidoglycan precursor phospho-MurNAc-pentapeptide from UDP-MurNAc-pentapeptide onto the lipid carrier undecaprenyl phosphate, yielding undecaprenyl-pyrophosphoryl-MurNAc-pentapeptide, known as lipid I.</text>
</comment>
<dbReference type="GO" id="GO:0009252">
    <property type="term" value="P:peptidoglycan biosynthetic process"/>
    <property type="evidence" value="ECO:0007669"/>
    <property type="project" value="UniProtKB-UniRule"/>
</dbReference>
<gene>
    <name evidence="7" type="primary">mraY</name>
    <name evidence="9" type="ORF">A2777_06070</name>
</gene>
<feature type="transmembrane region" description="Helical" evidence="7">
    <location>
        <begin position="323"/>
        <end position="343"/>
    </location>
</feature>
<keyword evidence="7" id="KW-0573">Peptidoglycan synthesis</keyword>
<evidence type="ECO:0000313" key="10">
    <source>
        <dbReference type="Proteomes" id="UP000177354"/>
    </source>
</evidence>
<feature type="transmembrane region" description="Helical" evidence="7">
    <location>
        <begin position="222"/>
        <end position="241"/>
    </location>
</feature>
<dbReference type="UniPathway" id="UPA00219"/>
<keyword evidence="5 7" id="KW-1133">Transmembrane helix</keyword>
<feature type="transmembrane region" description="Helical" evidence="7">
    <location>
        <begin position="6"/>
        <end position="27"/>
    </location>
</feature>
<dbReference type="PANTHER" id="PTHR22926">
    <property type="entry name" value="PHOSPHO-N-ACETYLMURAMOYL-PENTAPEPTIDE-TRANSFERASE"/>
    <property type="match status" value="1"/>
</dbReference>
<dbReference type="Proteomes" id="UP000177354">
    <property type="component" value="Unassembled WGS sequence"/>
</dbReference>
<dbReference type="InterPro" id="IPR018480">
    <property type="entry name" value="PNAcMuramoyl-5peptid_Trfase_CS"/>
</dbReference>
<keyword evidence="7" id="KW-1003">Cell membrane</keyword>
<dbReference type="GO" id="GO:0071555">
    <property type="term" value="P:cell wall organization"/>
    <property type="evidence" value="ECO:0007669"/>
    <property type="project" value="UniProtKB-KW"/>
</dbReference>
<feature type="transmembrane region" description="Helical" evidence="7">
    <location>
        <begin position="61"/>
        <end position="86"/>
    </location>
</feature>
<comment type="cofactor">
    <cofactor evidence="7 8">
        <name>Mg(2+)</name>
        <dbReference type="ChEBI" id="CHEBI:18420"/>
    </cofactor>
</comment>
<feature type="transmembrane region" description="Helical" evidence="7">
    <location>
        <begin position="137"/>
        <end position="154"/>
    </location>
</feature>
<dbReference type="PANTHER" id="PTHR22926:SF5">
    <property type="entry name" value="PHOSPHO-N-ACETYLMURAMOYL-PENTAPEPTIDE-TRANSFERASE HOMOLOG"/>
    <property type="match status" value="1"/>
</dbReference>
<dbReference type="AlphaFoldDB" id="A0A1F5Z2X2"/>
<dbReference type="InterPro" id="IPR000715">
    <property type="entry name" value="Glycosyl_transferase_4"/>
</dbReference>
<dbReference type="PROSITE" id="PS01348">
    <property type="entry name" value="MRAY_2"/>
    <property type="match status" value="1"/>
</dbReference>
<name>A0A1F5Z2X2_9BACT</name>
<keyword evidence="7 8" id="KW-0460">Magnesium</keyword>